<keyword evidence="2" id="KW-0812">Transmembrane</keyword>
<comment type="caution">
    <text evidence="4">The sequence shown here is derived from an EMBL/GenBank/DDBJ whole genome shotgun (WGS) entry which is preliminary data.</text>
</comment>
<protein>
    <submittedName>
        <fullName evidence="4">Uncharacterized protein</fullName>
    </submittedName>
</protein>
<sequence length="293" mass="28787">MHAIRRRTVASAVAAFFVAAPLAIGGAAFAVDAAQEANSQVVFTGDGLLGVACGAKPSAASVTVPAESTLRVVNNTGRKAKLLLDGATRGEVASGATADVLFHRGPVELALKPDCMLADEKAVRVEVLAAPPPPAATGNDAPANPPVPPFGGGNDNSDNGGSADDGDDEAPAGQDRQGRDRQSGDDDPATGASPAPGDPANPDADPANPDDPANQDAAALAGDSFVDPNSGTRLDGATTIAGAAAEPLASVDPVSESGPTGLLALIATVCVVGVSAGAIRAIIAQRASRTRAA</sequence>
<feature type="transmembrane region" description="Helical" evidence="2">
    <location>
        <begin position="262"/>
        <end position="283"/>
    </location>
</feature>
<reference evidence="4 5" key="1">
    <citation type="submission" date="2021-01" db="EMBL/GenBank/DDBJ databases">
        <title>Whole genome shotgun sequence of Asanoa siamensis NBRC 107932.</title>
        <authorList>
            <person name="Komaki H."/>
            <person name="Tamura T."/>
        </authorList>
    </citation>
    <scope>NUCLEOTIDE SEQUENCE [LARGE SCALE GENOMIC DNA]</scope>
    <source>
        <strain evidence="4 5">NBRC 107932</strain>
    </source>
</reference>
<feature type="signal peptide" evidence="3">
    <location>
        <begin position="1"/>
        <end position="30"/>
    </location>
</feature>
<keyword evidence="5" id="KW-1185">Reference proteome</keyword>
<gene>
    <name evidence="4" type="ORF">Asi02nite_06540</name>
</gene>
<feature type="compositionally biased region" description="Low complexity" evidence="1">
    <location>
        <begin position="191"/>
        <end position="216"/>
    </location>
</feature>
<name>A0ABQ4CIK6_9ACTN</name>
<evidence type="ECO:0000256" key="2">
    <source>
        <dbReference type="SAM" id="Phobius"/>
    </source>
</evidence>
<dbReference type="Proteomes" id="UP000604117">
    <property type="component" value="Unassembled WGS sequence"/>
</dbReference>
<dbReference type="EMBL" id="BONE01000003">
    <property type="protein sequence ID" value="GIF71136.1"/>
    <property type="molecule type" value="Genomic_DNA"/>
</dbReference>
<evidence type="ECO:0000313" key="5">
    <source>
        <dbReference type="Proteomes" id="UP000604117"/>
    </source>
</evidence>
<proteinExistence type="predicted"/>
<accession>A0ABQ4CIK6</accession>
<feature type="region of interest" description="Disordered" evidence="1">
    <location>
        <begin position="130"/>
        <end position="216"/>
    </location>
</feature>
<dbReference type="RefSeq" id="WP_203710619.1">
    <property type="nucleotide sequence ID" value="NZ_BONE01000003.1"/>
</dbReference>
<feature type="chain" id="PRO_5046298786" evidence="3">
    <location>
        <begin position="31"/>
        <end position="293"/>
    </location>
</feature>
<organism evidence="4 5">
    <name type="scientific">Asanoa siamensis</name>
    <dbReference type="NCBI Taxonomy" id="926357"/>
    <lineage>
        <taxon>Bacteria</taxon>
        <taxon>Bacillati</taxon>
        <taxon>Actinomycetota</taxon>
        <taxon>Actinomycetes</taxon>
        <taxon>Micromonosporales</taxon>
        <taxon>Micromonosporaceae</taxon>
        <taxon>Asanoa</taxon>
    </lineage>
</organism>
<keyword evidence="2" id="KW-0472">Membrane</keyword>
<evidence type="ECO:0000256" key="3">
    <source>
        <dbReference type="SAM" id="SignalP"/>
    </source>
</evidence>
<evidence type="ECO:0000256" key="1">
    <source>
        <dbReference type="SAM" id="MobiDB-lite"/>
    </source>
</evidence>
<keyword evidence="3" id="KW-0732">Signal</keyword>
<keyword evidence="2" id="KW-1133">Transmembrane helix</keyword>
<evidence type="ECO:0000313" key="4">
    <source>
        <dbReference type="EMBL" id="GIF71136.1"/>
    </source>
</evidence>